<dbReference type="Pfam" id="PF12974">
    <property type="entry name" value="Phosphonate-bd"/>
    <property type="match status" value="1"/>
</dbReference>
<dbReference type="RefSeq" id="WP_245709974.1">
    <property type="nucleotide sequence ID" value="NZ_FNEM01000016.1"/>
</dbReference>
<dbReference type="Gene3D" id="1.10.287.130">
    <property type="match status" value="1"/>
</dbReference>
<evidence type="ECO:0000256" key="6">
    <source>
        <dbReference type="ARBA" id="ARBA00022777"/>
    </source>
</evidence>
<dbReference type="InterPro" id="IPR003661">
    <property type="entry name" value="HisK_dim/P_dom"/>
</dbReference>
<dbReference type="SUPFAM" id="SSF55874">
    <property type="entry name" value="ATPase domain of HSP90 chaperone/DNA topoisomerase II/histidine kinase"/>
    <property type="match status" value="1"/>
</dbReference>
<evidence type="ECO:0000256" key="1">
    <source>
        <dbReference type="ARBA" id="ARBA00000085"/>
    </source>
</evidence>
<dbReference type="EC" id="2.7.13.3" evidence="2"/>
<evidence type="ECO:0000256" key="2">
    <source>
        <dbReference type="ARBA" id="ARBA00012438"/>
    </source>
</evidence>
<dbReference type="GO" id="GO:0005524">
    <property type="term" value="F:ATP binding"/>
    <property type="evidence" value="ECO:0007669"/>
    <property type="project" value="UniProtKB-KW"/>
</dbReference>
<evidence type="ECO:0000256" key="5">
    <source>
        <dbReference type="ARBA" id="ARBA00022741"/>
    </source>
</evidence>
<keyword evidence="3" id="KW-0597">Phosphoprotein</keyword>
<name>A0A1G8Y3R8_9GAMM</name>
<dbReference type="PANTHER" id="PTHR43065:SF10">
    <property type="entry name" value="PEROXIDE STRESS-ACTIVATED HISTIDINE KINASE MAK3"/>
    <property type="match status" value="1"/>
</dbReference>
<evidence type="ECO:0000256" key="7">
    <source>
        <dbReference type="ARBA" id="ARBA00022840"/>
    </source>
</evidence>
<proteinExistence type="predicted"/>
<evidence type="ECO:0000256" key="8">
    <source>
        <dbReference type="ARBA" id="ARBA00023012"/>
    </source>
</evidence>
<protein>
    <recommendedName>
        <fullName evidence="2">histidine kinase</fullName>
        <ecNumber evidence="2">2.7.13.3</ecNumber>
    </recommendedName>
</protein>
<dbReference type="SMART" id="SM00387">
    <property type="entry name" value="HATPase_c"/>
    <property type="match status" value="1"/>
</dbReference>
<evidence type="ECO:0000313" key="11">
    <source>
        <dbReference type="EMBL" id="SDJ97084.1"/>
    </source>
</evidence>
<feature type="domain" description="Histidine kinase" evidence="10">
    <location>
        <begin position="380"/>
        <end position="597"/>
    </location>
</feature>
<keyword evidence="5" id="KW-0547">Nucleotide-binding</keyword>
<dbReference type="InterPro" id="IPR036097">
    <property type="entry name" value="HisK_dim/P_sf"/>
</dbReference>
<dbReference type="PANTHER" id="PTHR43065">
    <property type="entry name" value="SENSOR HISTIDINE KINASE"/>
    <property type="match status" value="1"/>
</dbReference>
<gene>
    <name evidence="11" type="ORF">SAMN04488540_11682</name>
</gene>
<dbReference type="Gene3D" id="3.40.190.10">
    <property type="entry name" value="Periplasmic binding protein-like II"/>
    <property type="match status" value="2"/>
</dbReference>
<evidence type="ECO:0000259" key="10">
    <source>
        <dbReference type="PROSITE" id="PS50109"/>
    </source>
</evidence>
<dbReference type="InterPro" id="IPR004358">
    <property type="entry name" value="Sig_transdc_His_kin-like_C"/>
</dbReference>
<dbReference type="GO" id="GO:0000155">
    <property type="term" value="F:phosphorelay sensor kinase activity"/>
    <property type="evidence" value="ECO:0007669"/>
    <property type="project" value="InterPro"/>
</dbReference>
<dbReference type="Gene3D" id="3.30.565.10">
    <property type="entry name" value="Histidine kinase-like ATPase, C-terminal domain"/>
    <property type="match status" value="1"/>
</dbReference>
<feature type="transmembrane region" description="Helical" evidence="9">
    <location>
        <begin position="322"/>
        <end position="340"/>
    </location>
</feature>
<keyword evidence="9" id="KW-0472">Membrane</keyword>
<dbReference type="InterPro" id="IPR005467">
    <property type="entry name" value="His_kinase_dom"/>
</dbReference>
<dbReference type="EMBL" id="FNEM01000016">
    <property type="protein sequence ID" value="SDJ97084.1"/>
    <property type="molecule type" value="Genomic_DNA"/>
</dbReference>
<evidence type="ECO:0000313" key="12">
    <source>
        <dbReference type="Proteomes" id="UP000199527"/>
    </source>
</evidence>
<dbReference type="Proteomes" id="UP000199527">
    <property type="component" value="Unassembled WGS sequence"/>
</dbReference>
<keyword evidence="8" id="KW-0902">Two-component regulatory system</keyword>
<sequence>MKPLLPLLFALTLISLCRIECAFARQSGDAEEQHLQVGVLANWGYRQAEERWKPMMDYLSARVDGAHFTVRPGSFEELNTALGAGEIQFIVTNPGQYLFLSNQFPLSWLATMRSRKHNGTTYAIGSTIIVRADSDYRTLYDLKGKVIAASGRHALGGYQATVGLMHKLGMNPDDFFDEVKFLGFPLGPLIFQVRDKNIDAAITPFCTLEEMVQKGVIRMEDFRVINPSRPPGYDCQVSTQLYPNWSFAASEEVSSSVTKQITGALYALTPDDPAAIQAGTLGWTAPISQLKVIQLFSDLHYQEQETSKWGQFLSWLEANRKWGILAGLLFLIATFYHLWVEYKFRQKSDTLVETERQLKRKAVQLERLHSAAVVGEIGAGLAHEINQPIAAITNYSEGGIVRLKRQTQPDTEMLALLDKINQQSERAGAVVHRIRGLLKRRETVLMNVNLLSLVDESLSLLKLELDRHHIDVRTQVKGEPYFVLADKVGMQQVLINLIKNSVDALSEMEAGHHGQIEVRLQFSDDEARLQVIDNGPGFDQDPDSMIASFSTTKSDGLGLGLAICSDLVKEQNGQFQIRNNDPVQGGCSAEIILPRRPPELRP</sequence>
<dbReference type="PRINTS" id="PR00344">
    <property type="entry name" value="BCTRLSENSOR"/>
</dbReference>
<dbReference type="InterPro" id="IPR003594">
    <property type="entry name" value="HATPase_dom"/>
</dbReference>
<keyword evidence="4" id="KW-0808">Transferase</keyword>
<evidence type="ECO:0000256" key="9">
    <source>
        <dbReference type="SAM" id="Phobius"/>
    </source>
</evidence>
<evidence type="ECO:0000256" key="4">
    <source>
        <dbReference type="ARBA" id="ARBA00022679"/>
    </source>
</evidence>
<dbReference type="SUPFAM" id="SSF53850">
    <property type="entry name" value="Periplasmic binding protein-like II"/>
    <property type="match status" value="1"/>
</dbReference>
<accession>A0A1G8Y3R8</accession>
<dbReference type="SMART" id="SM00388">
    <property type="entry name" value="HisKA"/>
    <property type="match status" value="1"/>
</dbReference>
<dbReference type="PROSITE" id="PS50109">
    <property type="entry name" value="HIS_KIN"/>
    <property type="match status" value="1"/>
</dbReference>
<dbReference type="AlphaFoldDB" id="A0A1G8Y3R8"/>
<dbReference type="Pfam" id="PF02518">
    <property type="entry name" value="HATPase_c"/>
    <property type="match status" value="1"/>
</dbReference>
<evidence type="ECO:0000256" key="3">
    <source>
        <dbReference type="ARBA" id="ARBA00022553"/>
    </source>
</evidence>
<dbReference type="InterPro" id="IPR036890">
    <property type="entry name" value="HATPase_C_sf"/>
</dbReference>
<reference evidence="12" key="1">
    <citation type="submission" date="2016-10" db="EMBL/GenBank/DDBJ databases">
        <authorList>
            <person name="Varghese N."/>
            <person name="Submissions S."/>
        </authorList>
    </citation>
    <scope>NUCLEOTIDE SEQUENCE [LARGE SCALE GENOMIC DNA]</scope>
    <source>
        <strain evidence="12">DSM 23317</strain>
    </source>
</reference>
<keyword evidence="7" id="KW-0067">ATP-binding</keyword>
<comment type="catalytic activity">
    <reaction evidence="1">
        <text>ATP + protein L-histidine = ADP + protein N-phospho-L-histidine.</text>
        <dbReference type="EC" id="2.7.13.3"/>
    </reaction>
</comment>
<keyword evidence="9" id="KW-0812">Transmembrane</keyword>
<keyword evidence="12" id="KW-1185">Reference proteome</keyword>
<keyword evidence="9" id="KW-1133">Transmembrane helix</keyword>
<organism evidence="11 12">
    <name type="scientific">Ferrimonas sediminum</name>
    <dbReference type="NCBI Taxonomy" id="718193"/>
    <lineage>
        <taxon>Bacteria</taxon>
        <taxon>Pseudomonadati</taxon>
        <taxon>Pseudomonadota</taxon>
        <taxon>Gammaproteobacteria</taxon>
        <taxon>Alteromonadales</taxon>
        <taxon>Ferrimonadaceae</taxon>
        <taxon>Ferrimonas</taxon>
    </lineage>
</organism>
<dbReference type="SUPFAM" id="SSF47384">
    <property type="entry name" value="Homodimeric domain of signal transducing histidine kinase"/>
    <property type="match status" value="1"/>
</dbReference>
<dbReference type="CDD" id="cd00082">
    <property type="entry name" value="HisKA"/>
    <property type="match status" value="1"/>
</dbReference>
<keyword evidence="6 11" id="KW-0418">Kinase</keyword>